<feature type="domain" description="N-acetyltransferase" evidence="1">
    <location>
        <begin position="1"/>
        <end position="141"/>
    </location>
</feature>
<sequence length="171" mass="19779">MNEKDFEKIYALMECAFPIEEVRPRENAKAQLKDPHYTIWISKNEADQILGFIAEWDLGSNIFLEHFAVDQTLRSAGIGSRMMAAYLAQVAKPVVIEVEDEKTEINIRRIGFYQRLGFYLSEYGYDQPVMRGDISKKISLKMMTYPAPLTAAGFETFKQQVFTQIYKTIKE</sequence>
<keyword evidence="3" id="KW-1185">Reference proteome</keyword>
<dbReference type="InterPro" id="IPR000182">
    <property type="entry name" value="GNAT_dom"/>
</dbReference>
<dbReference type="InterPro" id="IPR016181">
    <property type="entry name" value="Acyl_CoA_acyltransferase"/>
</dbReference>
<protein>
    <submittedName>
        <fullName evidence="2">GNAT family N-acetyltransferase</fullName>
    </submittedName>
</protein>
<dbReference type="Gene3D" id="3.40.630.30">
    <property type="match status" value="1"/>
</dbReference>
<comment type="caution">
    <text evidence="2">The sequence shown here is derived from an EMBL/GenBank/DDBJ whole genome shotgun (WGS) entry which is preliminary data.</text>
</comment>
<dbReference type="EMBL" id="WJBE01000007">
    <property type="protein sequence ID" value="MBC3899857.1"/>
    <property type="molecule type" value="Genomic_DNA"/>
</dbReference>
<organism evidence="2 3">
    <name type="scientific">Acetobacterium malicum</name>
    <dbReference type="NCBI Taxonomy" id="52692"/>
    <lineage>
        <taxon>Bacteria</taxon>
        <taxon>Bacillati</taxon>
        <taxon>Bacillota</taxon>
        <taxon>Clostridia</taxon>
        <taxon>Eubacteriales</taxon>
        <taxon>Eubacteriaceae</taxon>
        <taxon>Acetobacterium</taxon>
    </lineage>
</organism>
<evidence type="ECO:0000313" key="3">
    <source>
        <dbReference type="Proteomes" id="UP000622405"/>
    </source>
</evidence>
<evidence type="ECO:0000259" key="1">
    <source>
        <dbReference type="PROSITE" id="PS51186"/>
    </source>
</evidence>
<proteinExistence type="predicted"/>
<dbReference type="SUPFAM" id="SSF55729">
    <property type="entry name" value="Acyl-CoA N-acyltransferases (Nat)"/>
    <property type="match status" value="1"/>
</dbReference>
<name>A0ABR6YXL8_9FIRM</name>
<dbReference type="Pfam" id="PF00583">
    <property type="entry name" value="Acetyltransf_1"/>
    <property type="match status" value="1"/>
</dbReference>
<dbReference type="CDD" id="cd04301">
    <property type="entry name" value="NAT_SF"/>
    <property type="match status" value="1"/>
</dbReference>
<evidence type="ECO:0000313" key="2">
    <source>
        <dbReference type="EMBL" id="MBC3899857.1"/>
    </source>
</evidence>
<reference evidence="2 3" key="1">
    <citation type="journal article" date="2020" name="mSystems">
        <title>Defining Genomic and Predicted Metabolic Features of the Acetobacterium Genus.</title>
        <authorList>
            <person name="Ross D.E."/>
            <person name="Marshall C.W."/>
            <person name="Gulliver D."/>
            <person name="May H.D."/>
            <person name="Norman R.S."/>
        </authorList>
    </citation>
    <scope>NUCLEOTIDE SEQUENCE [LARGE SCALE GENOMIC DNA]</scope>
    <source>
        <strain evidence="2 3">DSM 4132</strain>
    </source>
</reference>
<gene>
    <name evidence="2" type="ORF">GH811_09540</name>
</gene>
<dbReference type="Proteomes" id="UP000622405">
    <property type="component" value="Unassembled WGS sequence"/>
</dbReference>
<dbReference type="PROSITE" id="PS51186">
    <property type="entry name" value="GNAT"/>
    <property type="match status" value="1"/>
</dbReference>
<dbReference type="RefSeq" id="WP_186894262.1">
    <property type="nucleotide sequence ID" value="NZ_WJBE01000007.1"/>
</dbReference>
<accession>A0ABR6YXL8</accession>